<evidence type="ECO:0000313" key="7">
    <source>
        <dbReference type="EMBL" id="APW60894.1"/>
    </source>
</evidence>
<evidence type="ECO:0000313" key="8">
    <source>
        <dbReference type="Proteomes" id="UP000186309"/>
    </source>
</evidence>
<dbReference type="PANTHER" id="PTHR45649:SF26">
    <property type="entry name" value="OS04G0435100 PROTEIN"/>
    <property type="match status" value="1"/>
</dbReference>
<dbReference type="InterPro" id="IPR002293">
    <property type="entry name" value="AA/rel_permease1"/>
</dbReference>
<organism evidence="7 8">
    <name type="scientific">Paludisphaera borealis</name>
    <dbReference type="NCBI Taxonomy" id="1387353"/>
    <lineage>
        <taxon>Bacteria</taxon>
        <taxon>Pseudomonadati</taxon>
        <taxon>Planctomycetota</taxon>
        <taxon>Planctomycetia</taxon>
        <taxon>Isosphaerales</taxon>
        <taxon>Isosphaeraceae</taxon>
        <taxon>Paludisphaera</taxon>
    </lineage>
</organism>
<accession>A0A1U7CPN0</accession>
<feature type="transmembrane region" description="Helical" evidence="6">
    <location>
        <begin position="220"/>
        <end position="239"/>
    </location>
</feature>
<dbReference type="PANTHER" id="PTHR45649">
    <property type="entry name" value="AMINO-ACID PERMEASE BAT1"/>
    <property type="match status" value="1"/>
</dbReference>
<sequence>MPGTANNDVRDLASFGYKQELDRSLGSFSSFAAGFSYISILTGVFQMFYLGYAAGGPAFFWTWPLVFVGQFTVALCFAELAASYPLSGGVYQWSKKVGSPLVGWLTGWVYLACSILSLASVALALQNTLPQISPSFQWFGDGTAAVDQAKNAVLLGCTLIVFTTVINAVGVRLMARINNVGVCAELAGVVLLIVLLALRARRGPEILLDVQGRGEGAPGGYFGPFLAAAVMASYVLYGFDTAGTLAEETADPRRRAPKAILTALAAAGLAGGLLIASGLTAVVNPADPALGQVSGGLPYIVKTVLGPWLGTLFLIEVVFAVTVCALAVHAGTVRLIFAMARDNSLPFAEALARVTGETRTPIAPAVVTGLFAAAILLANVNAPRIIETLCSVALVWANLAYLMVTLPLLIVRLRAWPDRFGASDDDAPTPDKRFSLGRLALPVNIAAVLWGVGLIVNMSWPRPQVYGDDPVGRYAAVLATAVLLGVGALYFLSVGRLRAGVLPEHAAEIPVETELDFSGSASGMIGQLAPGESS</sequence>
<dbReference type="Proteomes" id="UP000186309">
    <property type="component" value="Chromosome"/>
</dbReference>
<feature type="transmembrane region" description="Helical" evidence="6">
    <location>
        <begin position="312"/>
        <end position="340"/>
    </location>
</feature>
<dbReference type="STRING" id="1387353.BSF38_02386"/>
<dbReference type="OrthoDB" id="9762947at2"/>
<feature type="transmembrane region" description="Helical" evidence="6">
    <location>
        <begin position="260"/>
        <end position="283"/>
    </location>
</feature>
<keyword evidence="8" id="KW-1185">Reference proteome</keyword>
<feature type="transmembrane region" description="Helical" evidence="6">
    <location>
        <begin position="28"/>
        <end position="52"/>
    </location>
</feature>
<feature type="transmembrane region" description="Helical" evidence="6">
    <location>
        <begin position="152"/>
        <end position="175"/>
    </location>
</feature>
<dbReference type="EMBL" id="CP019082">
    <property type="protein sequence ID" value="APW60894.1"/>
    <property type="molecule type" value="Genomic_DNA"/>
</dbReference>
<dbReference type="AlphaFoldDB" id="A0A1U7CPN0"/>
<comment type="subcellular location">
    <subcellularLocation>
        <location evidence="1">Membrane</location>
        <topology evidence="1">Multi-pass membrane protein</topology>
    </subcellularLocation>
</comment>
<feature type="transmembrane region" description="Helical" evidence="6">
    <location>
        <begin position="472"/>
        <end position="492"/>
    </location>
</feature>
<evidence type="ECO:0000256" key="1">
    <source>
        <dbReference type="ARBA" id="ARBA00004141"/>
    </source>
</evidence>
<keyword evidence="4 6" id="KW-1133">Transmembrane helix</keyword>
<feature type="transmembrane region" description="Helical" evidence="6">
    <location>
        <begin position="392"/>
        <end position="411"/>
    </location>
</feature>
<evidence type="ECO:0000256" key="2">
    <source>
        <dbReference type="ARBA" id="ARBA00022448"/>
    </source>
</evidence>
<dbReference type="KEGG" id="pbor:BSF38_02386"/>
<keyword evidence="5 6" id="KW-0472">Membrane</keyword>
<feature type="transmembrane region" description="Helical" evidence="6">
    <location>
        <begin position="101"/>
        <end position="125"/>
    </location>
</feature>
<evidence type="ECO:0000256" key="5">
    <source>
        <dbReference type="ARBA" id="ARBA00023136"/>
    </source>
</evidence>
<dbReference type="Gene3D" id="1.20.1740.10">
    <property type="entry name" value="Amino acid/polyamine transporter I"/>
    <property type="match status" value="1"/>
</dbReference>
<evidence type="ECO:0000256" key="3">
    <source>
        <dbReference type="ARBA" id="ARBA00022692"/>
    </source>
</evidence>
<feature type="transmembrane region" description="Helical" evidence="6">
    <location>
        <begin position="439"/>
        <end position="460"/>
    </location>
</feature>
<dbReference type="Pfam" id="PF13520">
    <property type="entry name" value="AA_permease_2"/>
    <property type="match status" value="1"/>
</dbReference>
<evidence type="ECO:0000256" key="6">
    <source>
        <dbReference type="SAM" id="Phobius"/>
    </source>
</evidence>
<proteinExistence type="predicted"/>
<gene>
    <name evidence="7" type="primary">puuP</name>
    <name evidence="7" type="ORF">BSF38_02386</name>
</gene>
<dbReference type="GO" id="GO:0022857">
    <property type="term" value="F:transmembrane transporter activity"/>
    <property type="evidence" value="ECO:0007669"/>
    <property type="project" value="InterPro"/>
</dbReference>
<dbReference type="PIRSF" id="PIRSF006060">
    <property type="entry name" value="AA_transporter"/>
    <property type="match status" value="1"/>
</dbReference>
<feature type="transmembrane region" description="Helical" evidence="6">
    <location>
        <begin position="182"/>
        <end position="200"/>
    </location>
</feature>
<keyword evidence="2" id="KW-0813">Transport</keyword>
<evidence type="ECO:0000256" key="4">
    <source>
        <dbReference type="ARBA" id="ARBA00022989"/>
    </source>
</evidence>
<keyword evidence="3 6" id="KW-0812">Transmembrane</keyword>
<protein>
    <submittedName>
        <fullName evidence="7">Putrescine importer PuuP</fullName>
    </submittedName>
</protein>
<name>A0A1U7CPN0_9BACT</name>
<dbReference type="RefSeq" id="WP_076345839.1">
    <property type="nucleotide sequence ID" value="NZ_CP019082.1"/>
</dbReference>
<reference evidence="8" key="1">
    <citation type="submission" date="2016-12" db="EMBL/GenBank/DDBJ databases">
        <title>Comparative genomics of four Isosphaeraceae planctomycetes: a common pool of plasmids and glycoside hydrolase genes.</title>
        <authorList>
            <person name="Ivanova A."/>
        </authorList>
    </citation>
    <scope>NUCLEOTIDE SEQUENCE [LARGE SCALE GENOMIC DNA]</scope>
    <source>
        <strain evidence="8">PX4</strain>
    </source>
</reference>
<feature type="transmembrane region" description="Helical" evidence="6">
    <location>
        <begin position="58"/>
        <end position="80"/>
    </location>
</feature>
<dbReference type="GO" id="GO:0016020">
    <property type="term" value="C:membrane"/>
    <property type="evidence" value="ECO:0007669"/>
    <property type="project" value="UniProtKB-SubCell"/>
</dbReference>
<feature type="transmembrane region" description="Helical" evidence="6">
    <location>
        <begin position="361"/>
        <end position="380"/>
    </location>
</feature>